<accession>A0A8T5UYU3</accession>
<evidence type="ECO:0000313" key="2">
    <source>
        <dbReference type="Proteomes" id="UP000825933"/>
    </source>
</evidence>
<reference evidence="2" key="1">
    <citation type="journal article" date="2022" name="Microbiol. Resour. Announc.">
        <title>Draft Genome Sequence of a Methanogenic Archaeon from West Spitsbergen Permafrost.</title>
        <authorList>
            <person name="Trubitsyn V."/>
            <person name="Rivkina E."/>
            <person name="Shcherbakova V."/>
        </authorList>
    </citation>
    <scope>NUCLEOTIDE SEQUENCE [LARGE SCALE GENOMIC DNA]</scope>
    <source>
        <strain evidence="2">VT</strain>
    </source>
</reference>
<evidence type="ECO:0000313" key="1">
    <source>
        <dbReference type="EMBL" id="MBZ2166340.1"/>
    </source>
</evidence>
<dbReference type="EMBL" id="JAIOUQ010000011">
    <property type="protein sequence ID" value="MBZ2166340.1"/>
    <property type="molecule type" value="Genomic_DNA"/>
</dbReference>
<keyword evidence="2" id="KW-1185">Reference proteome</keyword>
<protein>
    <submittedName>
        <fullName evidence="1">Uncharacterized protein</fullName>
    </submittedName>
</protein>
<sequence>MNIDLSEYEIEMLTTALELRIKNDWDKWTDESKETAINLLYKMQKTDFYEIPSSIFDIII</sequence>
<dbReference type="Proteomes" id="UP000825933">
    <property type="component" value="Unassembled WGS sequence"/>
</dbReference>
<name>A0A8T5UYU3_9EURY</name>
<proteinExistence type="predicted"/>
<gene>
    <name evidence="1" type="ORF">K8N75_09855</name>
</gene>
<organism evidence="1 2">
    <name type="scientific">Methanobacterium spitsbergense</name>
    <dbReference type="NCBI Taxonomy" id="2874285"/>
    <lineage>
        <taxon>Archaea</taxon>
        <taxon>Methanobacteriati</taxon>
        <taxon>Methanobacteriota</taxon>
        <taxon>Methanomada group</taxon>
        <taxon>Methanobacteria</taxon>
        <taxon>Methanobacteriales</taxon>
        <taxon>Methanobacteriaceae</taxon>
        <taxon>Methanobacterium</taxon>
    </lineage>
</organism>
<dbReference type="AlphaFoldDB" id="A0A8T5UYU3"/>
<comment type="caution">
    <text evidence="1">The sequence shown here is derived from an EMBL/GenBank/DDBJ whole genome shotgun (WGS) entry which is preliminary data.</text>
</comment>
<dbReference type="RefSeq" id="WP_223791892.1">
    <property type="nucleotide sequence ID" value="NZ_JAIOUQ010000011.1"/>
</dbReference>